<gene>
    <name evidence="7" type="primary">rsmB_1</name>
    <name evidence="7" type="ORF">AQS8620_01713</name>
</gene>
<feature type="active site" description="Nucleophile" evidence="5">
    <location>
        <position position="347"/>
    </location>
</feature>
<dbReference type="EMBL" id="FWFS01000005">
    <property type="protein sequence ID" value="SLN42667.1"/>
    <property type="molecule type" value="Genomic_DNA"/>
</dbReference>
<dbReference type="InterPro" id="IPR023267">
    <property type="entry name" value="RCMT"/>
</dbReference>
<dbReference type="GO" id="GO:0008173">
    <property type="term" value="F:RNA methyltransferase activity"/>
    <property type="evidence" value="ECO:0007669"/>
    <property type="project" value="InterPro"/>
</dbReference>
<evidence type="ECO:0000259" key="6">
    <source>
        <dbReference type="PROSITE" id="PS51686"/>
    </source>
</evidence>
<evidence type="ECO:0000313" key="8">
    <source>
        <dbReference type="Proteomes" id="UP000193862"/>
    </source>
</evidence>
<dbReference type="Gene3D" id="3.30.70.1170">
    <property type="entry name" value="Sun protein, domain 3"/>
    <property type="match status" value="1"/>
</dbReference>
<feature type="binding site" evidence="5">
    <location>
        <position position="256"/>
    </location>
    <ligand>
        <name>S-adenosyl-L-methionine</name>
        <dbReference type="ChEBI" id="CHEBI:59789"/>
    </ligand>
</feature>
<keyword evidence="1 5" id="KW-0489">Methyltransferase</keyword>
<dbReference type="RefSeq" id="WP_085836401.1">
    <property type="nucleotide sequence ID" value="NZ_FWFS01000005.1"/>
</dbReference>
<dbReference type="PRINTS" id="PR02008">
    <property type="entry name" value="RCMTFAMILY"/>
</dbReference>
<feature type="domain" description="SAM-dependent MTase RsmB/NOP-type" evidence="6">
    <location>
        <begin position="143"/>
        <end position="394"/>
    </location>
</feature>
<dbReference type="CDD" id="cd02440">
    <property type="entry name" value="AdoMet_MTases"/>
    <property type="match status" value="1"/>
</dbReference>
<keyword evidence="8" id="KW-1185">Reference proteome</keyword>
<evidence type="ECO:0000256" key="4">
    <source>
        <dbReference type="ARBA" id="ARBA00022884"/>
    </source>
</evidence>
<dbReference type="Pfam" id="PF22458">
    <property type="entry name" value="RsmF-B_ferredox"/>
    <property type="match status" value="1"/>
</dbReference>
<keyword evidence="2 5" id="KW-0808">Transferase</keyword>
<dbReference type="GO" id="GO:0003723">
    <property type="term" value="F:RNA binding"/>
    <property type="evidence" value="ECO:0007669"/>
    <property type="project" value="UniProtKB-UniRule"/>
</dbReference>
<dbReference type="Gene3D" id="3.40.50.150">
    <property type="entry name" value="Vaccinia Virus protein VP39"/>
    <property type="match status" value="1"/>
</dbReference>
<evidence type="ECO:0000256" key="5">
    <source>
        <dbReference type="PROSITE-ProRule" id="PRU01023"/>
    </source>
</evidence>
<dbReference type="InterPro" id="IPR049560">
    <property type="entry name" value="MeTrfase_RsmB-F_NOP2_cat"/>
</dbReference>
<dbReference type="InterPro" id="IPR001678">
    <property type="entry name" value="MeTrfase_RsmB-F_NOP2_dom"/>
</dbReference>
<protein>
    <submittedName>
        <fullName evidence="7">Ribosomal RNA small subunit methyltransferase B</fullName>
        <ecNumber evidence="7">2.1.1.176</ecNumber>
    </submittedName>
</protein>
<comment type="similarity">
    <text evidence="5">Belongs to the class I-like SAM-binding methyltransferase superfamily. RsmB/NOP family.</text>
</comment>
<sequence length="394" mass="42416">MTPAARIAAAIEILDTVLSGQNAERVLTTWARSNRFAGSKDRAAIRDHCFDALRCLRSYAWLGNAGEEPSGRALMIGALRAQGCSEAALAEMFSATGYGPAALSEHETRMPSLQTAPPAVALDVPDWLFPLYQSALRVDAHPILELCRHRAAVFLRVNLAKGTREAAQEDLRADGIETQPHALSDTALEVTHGARAVARSAAYVSGLVELQDVASQALVDALPLAQGMRVLDYCAGGGGKSLAMAARAQMRVTAHDISAERMRDVPVRAARAGARIDTALQSELRGPYDLVLVDAPCSGSGSWRRAPQAKWDLTPERLAQLTTLQAEILDETAPLVAASGVLAYATCSLFEAENSRQVEAFLTRHPEWSVQNTRLFTPLEGGDGFFLAQFQRQS</sequence>
<keyword evidence="4 5" id="KW-0694">RNA-binding</keyword>
<name>A0A1Y5SK49_9RHOB</name>
<dbReference type="PANTHER" id="PTHR22807">
    <property type="entry name" value="NOP2 YEAST -RELATED NOL1/NOP2/FMU SUN DOMAIN-CONTAINING"/>
    <property type="match status" value="1"/>
</dbReference>
<evidence type="ECO:0000256" key="1">
    <source>
        <dbReference type="ARBA" id="ARBA00022603"/>
    </source>
</evidence>
<dbReference type="PANTHER" id="PTHR22807:SF53">
    <property type="entry name" value="RIBOSOMAL RNA SMALL SUBUNIT METHYLTRANSFERASE B-RELATED"/>
    <property type="match status" value="1"/>
</dbReference>
<dbReference type="InterPro" id="IPR029063">
    <property type="entry name" value="SAM-dependent_MTases_sf"/>
</dbReference>
<evidence type="ECO:0000256" key="3">
    <source>
        <dbReference type="ARBA" id="ARBA00022691"/>
    </source>
</evidence>
<dbReference type="OrthoDB" id="9810297at2"/>
<dbReference type="InterPro" id="IPR054728">
    <property type="entry name" value="RsmB-like_ferredoxin"/>
</dbReference>
<comment type="caution">
    <text evidence="5">Lacks conserved residue(s) required for the propagation of feature annotation.</text>
</comment>
<dbReference type="Pfam" id="PF01189">
    <property type="entry name" value="Methyltr_RsmB-F"/>
    <property type="match status" value="1"/>
</dbReference>
<dbReference type="Proteomes" id="UP000193862">
    <property type="component" value="Unassembled WGS sequence"/>
</dbReference>
<dbReference type="GO" id="GO:0001510">
    <property type="term" value="P:RNA methylation"/>
    <property type="evidence" value="ECO:0007669"/>
    <property type="project" value="InterPro"/>
</dbReference>
<organism evidence="7 8">
    <name type="scientific">Aquimixticola soesokkakensis</name>
    <dbReference type="NCBI Taxonomy" id="1519096"/>
    <lineage>
        <taxon>Bacteria</taxon>
        <taxon>Pseudomonadati</taxon>
        <taxon>Pseudomonadota</taxon>
        <taxon>Alphaproteobacteria</taxon>
        <taxon>Rhodobacterales</taxon>
        <taxon>Paracoccaceae</taxon>
        <taxon>Aquimixticola</taxon>
    </lineage>
</organism>
<dbReference type="AlphaFoldDB" id="A0A1Y5SK49"/>
<evidence type="ECO:0000256" key="2">
    <source>
        <dbReference type="ARBA" id="ARBA00022679"/>
    </source>
</evidence>
<dbReference type="PROSITE" id="PS51686">
    <property type="entry name" value="SAM_MT_RSMB_NOP"/>
    <property type="match status" value="1"/>
</dbReference>
<keyword evidence="3 5" id="KW-0949">S-adenosyl-L-methionine</keyword>
<accession>A0A1Y5SK49</accession>
<proteinExistence type="inferred from homology"/>
<reference evidence="7 8" key="1">
    <citation type="submission" date="2017-03" db="EMBL/GenBank/DDBJ databases">
        <authorList>
            <person name="Afonso C.L."/>
            <person name="Miller P.J."/>
            <person name="Scott M.A."/>
            <person name="Spackman E."/>
            <person name="Goraichik I."/>
            <person name="Dimitrov K.M."/>
            <person name="Suarez D.L."/>
            <person name="Swayne D.E."/>
        </authorList>
    </citation>
    <scope>NUCLEOTIDE SEQUENCE [LARGE SCALE GENOMIC DNA]</scope>
    <source>
        <strain evidence="7 8">CECT 8620</strain>
    </source>
</reference>
<dbReference type="SUPFAM" id="SSF53335">
    <property type="entry name" value="S-adenosyl-L-methionine-dependent methyltransferases"/>
    <property type="match status" value="1"/>
</dbReference>
<feature type="binding site" evidence="5">
    <location>
        <position position="294"/>
    </location>
    <ligand>
        <name>S-adenosyl-L-methionine</name>
        <dbReference type="ChEBI" id="CHEBI:59789"/>
    </ligand>
</feature>
<dbReference type="EC" id="2.1.1.176" evidence="7"/>
<evidence type="ECO:0000313" key="7">
    <source>
        <dbReference type="EMBL" id="SLN42667.1"/>
    </source>
</evidence>